<evidence type="ECO:0000256" key="1">
    <source>
        <dbReference type="SAM" id="MobiDB-lite"/>
    </source>
</evidence>
<sequence length="824" mass="93031">MDITVPTVPPQPVTSPRPRPATVRHAYLRDIATHHLSKARVAFCVSSPQGLRLIQKAYIVHHYVTSQREQCCEHDRAVEKMGIYPQETHSLIAQKDDVSTESVTRCNHYQSDFMSYYAAYRAAFMPPLPPIAPQISDFYVNQPRGQMDSAALRGLEKMLVKVTPLARSEAYYNDLNVIEVLKNRRFRKCPKYLVDIPTRPLPPWGSSIRFVRPVPVVDLDYKVFAADCICSRTGHVVYGRLDGPSNIGQQNPLRKNMYQFDCGISKTFAVIEFPHAYASASPLEFVSARGGGESLRLGELERCLAYSGHHATTAHTFLQLNYELILFFASMGGFTTHITAALSEGAVDAAYLVDFSSGNKYNGYMSPLFHRVNIGRGCFDNFETLIYSGDDEDQRSEDLAKQSQQMHELSPIPGLAKTLPQHNPNVNRWTSVTPNDLFLPGHDPRCKDLRIDIQVKSFSGADQPLIQEAGISLDIFKAVKLILLENLAAENSSLGDDERLVCKFISQSTIFAVRAVASICIDGFRYRQFTLACGGWVAPPRHARYERMHRQQVQQASDLTHSPPAEPTDTNRVSAYKAHFRSSMIKLRSAAKPPTLPDEHELVRFSPFLRQLYACKKSVSNYTSPTLVHPRDVRGAKDLPKAYTRIYLRDNPECETTRHLNTPPYGTDEPEPPVWQELSDPTLEDVLWLTHKLMTSNGMRYFPRIRADFGINWDMEANRRYGQQEEWAATNIFVSPAPMTEAHSQMLYRAYESTILDVNDLQQPAAPRPPPSSLLKPSVSLKKAPCNPIAEASWDGHNEVQMLTVQTQAMHVLHLYRQAERLPE</sequence>
<organism evidence="2 3">
    <name type="scientific">Ophiostoma piceae (strain UAMH 11346)</name>
    <name type="common">Sap stain fungus</name>
    <dbReference type="NCBI Taxonomy" id="1262450"/>
    <lineage>
        <taxon>Eukaryota</taxon>
        <taxon>Fungi</taxon>
        <taxon>Dikarya</taxon>
        <taxon>Ascomycota</taxon>
        <taxon>Pezizomycotina</taxon>
        <taxon>Sordariomycetes</taxon>
        <taxon>Sordariomycetidae</taxon>
        <taxon>Ophiostomatales</taxon>
        <taxon>Ophiostomataceae</taxon>
        <taxon>Ophiostoma</taxon>
    </lineage>
</organism>
<accession>S3CG50</accession>
<evidence type="ECO:0000313" key="2">
    <source>
        <dbReference type="EMBL" id="EPE05238.1"/>
    </source>
</evidence>
<dbReference type="EMBL" id="KE148157">
    <property type="protein sequence ID" value="EPE05238.1"/>
    <property type="molecule type" value="Genomic_DNA"/>
</dbReference>
<keyword evidence="3" id="KW-1185">Reference proteome</keyword>
<evidence type="ECO:0000313" key="3">
    <source>
        <dbReference type="Proteomes" id="UP000016923"/>
    </source>
</evidence>
<protein>
    <submittedName>
        <fullName evidence="2">Uncharacterized protein</fullName>
    </submittedName>
</protein>
<proteinExistence type="predicted"/>
<feature type="compositionally biased region" description="Polar residues" evidence="1">
    <location>
        <begin position="551"/>
        <end position="560"/>
    </location>
</feature>
<feature type="region of interest" description="Disordered" evidence="1">
    <location>
        <begin position="551"/>
        <end position="570"/>
    </location>
</feature>
<reference evidence="2 3" key="1">
    <citation type="journal article" date="2013" name="BMC Genomics">
        <title>The genome and transcriptome of the pine saprophyte Ophiostoma piceae, and a comparison with the bark beetle-associated pine pathogen Grosmannia clavigera.</title>
        <authorList>
            <person name="Haridas S."/>
            <person name="Wang Y."/>
            <person name="Lim L."/>
            <person name="Massoumi Alamouti S."/>
            <person name="Jackman S."/>
            <person name="Docking R."/>
            <person name="Robertson G."/>
            <person name="Birol I."/>
            <person name="Bohlmann J."/>
            <person name="Breuil C."/>
        </authorList>
    </citation>
    <scope>NUCLEOTIDE SEQUENCE [LARGE SCALE GENOMIC DNA]</scope>
    <source>
        <strain evidence="2 3">UAMH 11346</strain>
    </source>
</reference>
<gene>
    <name evidence="2" type="ORF">F503_03843</name>
</gene>
<name>S3CG50_OPHP1</name>
<dbReference type="VEuPathDB" id="FungiDB:F503_03843"/>
<dbReference type="Proteomes" id="UP000016923">
    <property type="component" value="Unassembled WGS sequence"/>
</dbReference>
<dbReference type="AlphaFoldDB" id="S3CG50"/>
<dbReference type="HOGENOM" id="CLU_343572_0_0_1"/>